<organism evidence="1 2">
    <name type="scientific">Bartonella birtlesii LL-WM9</name>
    <dbReference type="NCBI Taxonomy" id="1094552"/>
    <lineage>
        <taxon>Bacteria</taxon>
        <taxon>Pseudomonadati</taxon>
        <taxon>Pseudomonadota</taxon>
        <taxon>Alphaproteobacteria</taxon>
        <taxon>Hyphomicrobiales</taxon>
        <taxon>Bartonellaceae</taxon>
        <taxon>Bartonella</taxon>
    </lineage>
</organism>
<protein>
    <submittedName>
        <fullName evidence="1">Uncharacterized protein</fullName>
    </submittedName>
</protein>
<dbReference type="AlphaFoldDB" id="J0YP76"/>
<evidence type="ECO:0000313" key="2">
    <source>
        <dbReference type="Proteomes" id="UP000008748"/>
    </source>
</evidence>
<reference evidence="1 2" key="1">
    <citation type="submission" date="2012-03" db="EMBL/GenBank/DDBJ databases">
        <title>The Genome Sequence of Bartonella birtlesii LL-WM9.</title>
        <authorList>
            <consortium name="The Broad Institute Genome Sequencing Platform"/>
            <consortium name="The Broad Institute Genome Sequencing Center for Infectious Disease"/>
            <person name="Feldgarden M."/>
            <person name="Kirby J."/>
            <person name="Kosoy M."/>
            <person name="Birtles R."/>
            <person name="Probert W.S."/>
            <person name="Chiaraviglio L."/>
            <person name="Young S.K."/>
            <person name="Zeng Q."/>
            <person name="Gargeya S."/>
            <person name="Fitzgerald M."/>
            <person name="Haas B."/>
            <person name="Abouelleil A."/>
            <person name="Alvarado L."/>
            <person name="Arachchi H.M."/>
            <person name="Berlin A."/>
            <person name="Chapman S.B."/>
            <person name="Gearin G."/>
            <person name="Goldberg J."/>
            <person name="Griggs A."/>
            <person name="Gujja S."/>
            <person name="Hansen M."/>
            <person name="Heiman D."/>
            <person name="Howarth C."/>
            <person name="Larimer J."/>
            <person name="Lui A."/>
            <person name="MacDonald P.J.P."/>
            <person name="McCowen C."/>
            <person name="Montmayeur A."/>
            <person name="Murphy C."/>
            <person name="Neiman D."/>
            <person name="Pearson M."/>
            <person name="Priest M."/>
            <person name="Roberts A."/>
            <person name="Saif S."/>
            <person name="Shea T."/>
            <person name="Sisk P."/>
            <person name="Stolte C."/>
            <person name="Sykes S."/>
            <person name="Wortman J."/>
            <person name="Nusbaum C."/>
            <person name="Birren B."/>
        </authorList>
    </citation>
    <scope>NUCLEOTIDE SEQUENCE [LARGE SCALE GENOMIC DNA]</scope>
    <source>
        <strain evidence="1 2">LL-WM9</strain>
    </source>
</reference>
<evidence type="ECO:0000313" key="1">
    <source>
        <dbReference type="EMBL" id="EJF76493.1"/>
    </source>
</evidence>
<gene>
    <name evidence="1" type="ORF">ME7_01037</name>
</gene>
<proteinExistence type="predicted"/>
<name>J0YP76_9HYPH</name>
<dbReference type="EMBL" id="AIMC01000020">
    <property type="protein sequence ID" value="EJF76493.1"/>
    <property type="molecule type" value="Genomic_DNA"/>
</dbReference>
<sequence length="122" mass="14401">MFSLPFFLCFIYSRNREKIGNYSSLSPFIANYPLTEDFLFKFEEISKECKNLFPKLKETNNKNDSITHDDNVEEYIVYISRKPKLVNILKENNIIPRDFVIGLLIFQTTLNVLTNEEISPHE</sequence>
<dbReference type="SUPFAM" id="SSF56047">
    <property type="entry name" value="Ribosomal protein S8"/>
    <property type="match status" value="1"/>
</dbReference>
<comment type="caution">
    <text evidence="1">The sequence shown here is derived from an EMBL/GenBank/DDBJ whole genome shotgun (WGS) entry which is preliminary data.</text>
</comment>
<dbReference type="Proteomes" id="UP000008748">
    <property type="component" value="Unassembled WGS sequence"/>
</dbReference>
<dbReference type="PATRIC" id="fig|1094552.3.peg.1163"/>
<dbReference type="RefSeq" id="WP_006589956.1">
    <property type="nucleotide sequence ID" value="NZ_JH725077.1"/>
</dbReference>
<accession>J0YP76</accession>
<dbReference type="InterPro" id="IPR035987">
    <property type="entry name" value="Ribosomal_uS8_sf"/>
</dbReference>
<dbReference type="GO" id="GO:0003735">
    <property type="term" value="F:structural constituent of ribosome"/>
    <property type="evidence" value="ECO:0007669"/>
    <property type="project" value="InterPro"/>
</dbReference>
<keyword evidence="2" id="KW-1185">Reference proteome</keyword>
<dbReference type="GO" id="GO:0005840">
    <property type="term" value="C:ribosome"/>
    <property type="evidence" value="ECO:0007669"/>
    <property type="project" value="InterPro"/>
</dbReference>
<dbReference type="GO" id="GO:0006412">
    <property type="term" value="P:translation"/>
    <property type="evidence" value="ECO:0007669"/>
    <property type="project" value="InterPro"/>
</dbReference>
<dbReference type="HOGENOM" id="CLU_136639_0_0_5"/>